<dbReference type="Proteomes" id="UP000738325">
    <property type="component" value="Unassembled WGS sequence"/>
</dbReference>
<keyword evidence="6 7" id="KW-0539">Nucleus</keyword>
<dbReference type="PANTHER" id="PTHR13011">
    <property type="entry name" value="TFIIF-ALPHA"/>
    <property type="match status" value="1"/>
</dbReference>
<feature type="compositionally biased region" description="Low complexity" evidence="8">
    <location>
        <begin position="145"/>
        <end position="155"/>
    </location>
</feature>
<feature type="compositionally biased region" description="Low complexity" evidence="8">
    <location>
        <begin position="509"/>
        <end position="527"/>
    </location>
</feature>
<sequence length="655" mass="71261">MSFLRSRPPVKSNRVQQQRVLAASGSNGPAIKKKIEKPTPQPVPGTYTDYKLVSTSHDVLHHVMRFHGNKEISPANFTAPVKLHRKRNENTHYHGRFNYYSKYNNQNNNNNINSSGNAGRDSTGGVGADRKDGAAGAAGAGGANGAAAGTPGAAPTTGADTSLIAPYGGGVRNKQMLFKKRTRQIYIANEEERKKKEIEAAPWVIEDYDSQNNWTGQLEGGQHANYVLFLFSDDGFKVVPADKWYKFTPKIQYATLTAEEAEEQFQKSQKQNNSSIRWLMRSKNKAKTEDGEEGVEEDVEMEQLMAVDHDDDVGYDEDEAKERKKKRGKHGNVDEMDFDEVWQDDEEMPAEMPGFEDDAKDDPRRRQGPSMDSDEDEDDEDDKGLLTETGKAVKKALLKLEKNRVYASDDEKDPYASDKDSSDSDLDEIDKDKEAKKEEETALHSQEAAKAKNKGKANVKAPLIAKKVVPTKSGLPTKPVSAKSLKGKVPMPAPRNASAGVQLNSKSVASTLPSGSKSGSSAIAGRSLSPPAVATGRASSPAASADKKRKKTGDATEAGDDGSSRKHARMSEAAPSSSSAQAESLSASAGDDSQLITQAEVVALLRSRPQVTTRDLIVDLKKKLRKDPRNKNILATIVKKVATPQDGILVLKEGL</sequence>
<reference evidence="9" key="1">
    <citation type="journal article" date="2020" name="Fungal Divers.">
        <title>Resolving the Mortierellaceae phylogeny through synthesis of multi-gene phylogenetics and phylogenomics.</title>
        <authorList>
            <person name="Vandepol N."/>
            <person name="Liber J."/>
            <person name="Desiro A."/>
            <person name="Na H."/>
            <person name="Kennedy M."/>
            <person name="Barry K."/>
            <person name="Grigoriev I.V."/>
            <person name="Miller A.N."/>
            <person name="O'Donnell K."/>
            <person name="Stajich J.E."/>
            <person name="Bonito G."/>
        </authorList>
    </citation>
    <scope>NUCLEOTIDE SEQUENCE</scope>
    <source>
        <strain evidence="9">REB-010B</strain>
    </source>
</reference>
<dbReference type="AlphaFoldDB" id="A0A9P6RNC2"/>
<evidence type="ECO:0000256" key="6">
    <source>
        <dbReference type="ARBA" id="ARBA00023242"/>
    </source>
</evidence>
<feature type="compositionally biased region" description="Acidic residues" evidence="8">
    <location>
        <begin position="290"/>
        <end position="301"/>
    </location>
</feature>
<evidence type="ECO:0000256" key="2">
    <source>
        <dbReference type="ARBA" id="ARBA00005249"/>
    </source>
</evidence>
<dbReference type="SUPFAM" id="SSF50916">
    <property type="entry name" value="Rap30/74 interaction domains"/>
    <property type="match status" value="1"/>
</dbReference>
<name>A0A9P6RNC2_9FUNG</name>
<dbReference type="GO" id="GO:0032968">
    <property type="term" value="P:positive regulation of transcription elongation by RNA polymerase II"/>
    <property type="evidence" value="ECO:0007669"/>
    <property type="project" value="InterPro"/>
</dbReference>
<dbReference type="EMBL" id="JAAAIP010000152">
    <property type="protein sequence ID" value="KAG0324364.1"/>
    <property type="molecule type" value="Genomic_DNA"/>
</dbReference>
<feature type="compositionally biased region" description="Polar residues" evidence="8">
    <location>
        <begin position="13"/>
        <end position="27"/>
    </location>
</feature>
<dbReference type="Pfam" id="PF05793">
    <property type="entry name" value="TFIIF_alpha"/>
    <property type="match status" value="1"/>
</dbReference>
<dbReference type="GO" id="GO:0016251">
    <property type="term" value="F:RNA polymerase II general transcription initiation factor activity"/>
    <property type="evidence" value="ECO:0007669"/>
    <property type="project" value="TreeGrafter"/>
</dbReference>
<comment type="similarity">
    <text evidence="2 7">Belongs to the TFIIF alpha subunit family.</text>
</comment>
<keyword evidence="4 7" id="KW-0238">DNA-binding</keyword>
<accession>A0A9P6RNC2</accession>
<dbReference type="GO" id="GO:0006367">
    <property type="term" value="P:transcription initiation at RNA polymerase II promoter"/>
    <property type="evidence" value="ECO:0007669"/>
    <property type="project" value="InterPro"/>
</dbReference>
<evidence type="ECO:0000313" key="9">
    <source>
        <dbReference type="EMBL" id="KAG0324364.1"/>
    </source>
</evidence>
<organism evidence="9 10">
    <name type="scientific">Dissophora globulifera</name>
    <dbReference type="NCBI Taxonomy" id="979702"/>
    <lineage>
        <taxon>Eukaryota</taxon>
        <taxon>Fungi</taxon>
        <taxon>Fungi incertae sedis</taxon>
        <taxon>Mucoromycota</taxon>
        <taxon>Mortierellomycotina</taxon>
        <taxon>Mortierellomycetes</taxon>
        <taxon>Mortierellales</taxon>
        <taxon>Mortierellaceae</taxon>
        <taxon>Dissophora</taxon>
    </lineage>
</organism>
<feature type="compositionally biased region" description="Acidic residues" evidence="8">
    <location>
        <begin position="334"/>
        <end position="360"/>
    </location>
</feature>
<evidence type="ECO:0000256" key="4">
    <source>
        <dbReference type="ARBA" id="ARBA00023125"/>
    </source>
</evidence>
<dbReference type="InterPro" id="IPR008851">
    <property type="entry name" value="TFIIF-alpha"/>
</dbReference>
<keyword evidence="5 7" id="KW-0804">Transcription</keyword>
<feature type="region of interest" description="Disordered" evidence="8">
    <location>
        <begin position="399"/>
        <end position="591"/>
    </location>
</feature>
<evidence type="ECO:0000256" key="8">
    <source>
        <dbReference type="SAM" id="MobiDB-lite"/>
    </source>
</evidence>
<evidence type="ECO:0000256" key="3">
    <source>
        <dbReference type="ARBA" id="ARBA00023015"/>
    </source>
</evidence>
<feature type="compositionally biased region" description="Basic and acidic residues" evidence="8">
    <location>
        <begin position="399"/>
        <end position="422"/>
    </location>
</feature>
<gene>
    <name evidence="9" type="ORF">BGZ99_001930</name>
</gene>
<proteinExistence type="inferred from homology"/>
<protein>
    <recommendedName>
        <fullName evidence="7">Transcription initiation factor IIF subunit alpha</fullName>
    </recommendedName>
</protein>
<feature type="compositionally biased region" description="Low complexity" evidence="8">
    <location>
        <begin position="266"/>
        <end position="275"/>
    </location>
</feature>
<dbReference type="PANTHER" id="PTHR13011:SF0">
    <property type="entry name" value="GENERAL TRANSCRIPTION FACTOR IIF SUBUNIT 1"/>
    <property type="match status" value="1"/>
</dbReference>
<dbReference type="GO" id="GO:0003677">
    <property type="term" value="F:DNA binding"/>
    <property type="evidence" value="ECO:0007669"/>
    <property type="project" value="UniProtKB-KW"/>
</dbReference>
<dbReference type="GO" id="GO:0001096">
    <property type="term" value="F:TFIIF-class transcription factor complex binding"/>
    <property type="evidence" value="ECO:0007669"/>
    <property type="project" value="TreeGrafter"/>
</dbReference>
<feature type="region of interest" description="Disordered" evidence="8">
    <location>
        <begin position="265"/>
        <end position="387"/>
    </location>
</feature>
<feature type="compositionally biased region" description="Low complexity" evidence="8">
    <location>
        <begin position="99"/>
        <end position="117"/>
    </location>
</feature>
<feature type="compositionally biased region" description="Polar residues" evidence="8">
    <location>
        <begin position="499"/>
        <end position="508"/>
    </location>
</feature>
<comment type="function">
    <text evidence="7">TFIIF is a general transcription initiation factor that binds to RNA polymerase II and helps to recruit it to the initiation complex in collaboration with TFIIB. It promotes transcription elongation.</text>
</comment>
<dbReference type="InterPro" id="IPR011039">
    <property type="entry name" value="TFIIF_interaction"/>
</dbReference>
<feature type="compositionally biased region" description="Basic and acidic residues" evidence="8">
    <location>
        <begin position="430"/>
        <end position="450"/>
    </location>
</feature>
<keyword evidence="3 7" id="KW-0805">Transcription regulation</keyword>
<feature type="region of interest" description="Disordered" evidence="8">
    <location>
        <begin position="1"/>
        <end position="46"/>
    </location>
</feature>
<dbReference type="GO" id="GO:0005674">
    <property type="term" value="C:transcription factor TFIIF complex"/>
    <property type="evidence" value="ECO:0007669"/>
    <property type="project" value="TreeGrafter"/>
</dbReference>
<comment type="subcellular location">
    <subcellularLocation>
        <location evidence="1 7">Nucleus</location>
    </subcellularLocation>
</comment>
<comment type="caution">
    <text evidence="9">The sequence shown here is derived from an EMBL/GenBank/DDBJ whole genome shotgun (WGS) entry which is preliminary data.</text>
</comment>
<keyword evidence="10" id="KW-1185">Reference proteome</keyword>
<feature type="compositionally biased region" description="Acidic residues" evidence="8">
    <location>
        <begin position="309"/>
        <end position="319"/>
    </location>
</feature>
<feature type="compositionally biased region" description="Low complexity" evidence="8">
    <location>
        <begin position="571"/>
        <end position="589"/>
    </location>
</feature>
<feature type="compositionally biased region" description="Acidic residues" evidence="8">
    <location>
        <begin position="372"/>
        <end position="382"/>
    </location>
</feature>
<evidence type="ECO:0000256" key="5">
    <source>
        <dbReference type="ARBA" id="ARBA00023163"/>
    </source>
</evidence>
<evidence type="ECO:0000313" key="10">
    <source>
        <dbReference type="Proteomes" id="UP000738325"/>
    </source>
</evidence>
<dbReference type="OrthoDB" id="76676at2759"/>
<feature type="region of interest" description="Disordered" evidence="8">
    <location>
        <begin position="99"/>
        <end position="155"/>
    </location>
</feature>
<evidence type="ECO:0000256" key="7">
    <source>
        <dbReference type="RuleBase" id="RU366044"/>
    </source>
</evidence>
<evidence type="ECO:0000256" key="1">
    <source>
        <dbReference type="ARBA" id="ARBA00004123"/>
    </source>
</evidence>